<evidence type="ECO:0000256" key="1">
    <source>
        <dbReference type="ARBA" id="ARBA00023015"/>
    </source>
</evidence>
<dbReference type="PANTHER" id="PTHR30146">
    <property type="entry name" value="LACI-RELATED TRANSCRIPTIONAL REPRESSOR"/>
    <property type="match status" value="1"/>
</dbReference>
<keyword evidence="2" id="KW-0238">DNA-binding</keyword>
<dbReference type="Gene3D" id="3.40.50.2300">
    <property type="match status" value="2"/>
</dbReference>
<dbReference type="AlphaFoldDB" id="A0A380DV13"/>
<evidence type="ECO:0000256" key="2">
    <source>
        <dbReference type="ARBA" id="ARBA00023125"/>
    </source>
</evidence>
<dbReference type="GO" id="GO:0000976">
    <property type="term" value="F:transcription cis-regulatory region binding"/>
    <property type="evidence" value="ECO:0007669"/>
    <property type="project" value="TreeGrafter"/>
</dbReference>
<dbReference type="PANTHER" id="PTHR30146:SF109">
    <property type="entry name" value="HTH-TYPE TRANSCRIPTIONAL REGULATOR GALS"/>
    <property type="match status" value="1"/>
</dbReference>
<dbReference type="EMBL" id="UHAP01000001">
    <property type="protein sequence ID" value="SUK49417.1"/>
    <property type="molecule type" value="Genomic_DNA"/>
</dbReference>
<dbReference type="Pfam" id="PF13377">
    <property type="entry name" value="Peripla_BP_3"/>
    <property type="match status" value="1"/>
</dbReference>
<evidence type="ECO:0000313" key="6">
    <source>
        <dbReference type="Proteomes" id="UP000255091"/>
    </source>
</evidence>
<dbReference type="InterPro" id="IPR046335">
    <property type="entry name" value="LacI/GalR-like_sensor"/>
</dbReference>
<evidence type="ECO:0000256" key="3">
    <source>
        <dbReference type="ARBA" id="ARBA00023163"/>
    </source>
</evidence>
<keyword evidence="3" id="KW-0804">Transcription</keyword>
<feature type="domain" description="Transcriptional regulator LacI/GalR-like sensor" evidence="4">
    <location>
        <begin position="11"/>
        <end position="105"/>
    </location>
</feature>
<accession>A0A380DV13</accession>
<gene>
    <name evidence="5" type="primary">malR_1</name>
    <name evidence="5" type="ORF">NCTC6133_02018</name>
</gene>
<evidence type="ECO:0000313" key="5">
    <source>
        <dbReference type="EMBL" id="SUK49417.1"/>
    </source>
</evidence>
<dbReference type="Proteomes" id="UP000255091">
    <property type="component" value="Unassembled WGS sequence"/>
</dbReference>
<organism evidence="5 6">
    <name type="scientific">Staphylococcus aureus</name>
    <dbReference type="NCBI Taxonomy" id="1280"/>
    <lineage>
        <taxon>Bacteria</taxon>
        <taxon>Bacillati</taxon>
        <taxon>Bacillota</taxon>
        <taxon>Bacilli</taxon>
        <taxon>Bacillales</taxon>
        <taxon>Staphylococcaceae</taxon>
        <taxon>Staphylococcus</taxon>
    </lineage>
</organism>
<dbReference type="InterPro" id="IPR028082">
    <property type="entry name" value="Peripla_BP_I"/>
</dbReference>
<sequence length="114" mass="12731">MQNLHKRLKDPNIKQAIISLDAMLHLAILSVLYELNIEIPKDVMTATFNDSYLTEIASPPQTSIDIKPRMLGQQAGSAILNILKNKAQDVIELVIIDTELKIRKSHSDSKGVLK</sequence>
<proteinExistence type="predicted"/>
<reference evidence="5 6" key="1">
    <citation type="submission" date="2018-06" db="EMBL/GenBank/DDBJ databases">
        <authorList>
            <consortium name="Pathogen Informatics"/>
            <person name="Doyle S."/>
        </authorList>
    </citation>
    <scope>NUCLEOTIDE SEQUENCE [LARGE SCALE GENOMIC DNA]</scope>
    <source>
        <strain evidence="5 6">NCTC6133</strain>
    </source>
</reference>
<evidence type="ECO:0000259" key="4">
    <source>
        <dbReference type="Pfam" id="PF13377"/>
    </source>
</evidence>
<protein>
    <submittedName>
        <fullName evidence="5">Maltose operon transcriptional repressor MalR, LacI family</fullName>
    </submittedName>
</protein>
<dbReference type="SUPFAM" id="SSF53822">
    <property type="entry name" value="Periplasmic binding protein-like I"/>
    <property type="match status" value="1"/>
</dbReference>
<name>A0A380DV13_STAAU</name>
<dbReference type="GO" id="GO:0003700">
    <property type="term" value="F:DNA-binding transcription factor activity"/>
    <property type="evidence" value="ECO:0007669"/>
    <property type="project" value="TreeGrafter"/>
</dbReference>
<keyword evidence="1" id="KW-0805">Transcription regulation</keyword>